<dbReference type="Proteomes" id="UP000189660">
    <property type="component" value="Chromosome"/>
</dbReference>
<name>A0A1U9MCW7_9HYPH</name>
<keyword evidence="2" id="KW-1185">Reference proteome</keyword>
<dbReference type="AlphaFoldDB" id="A0A1U9MCW7"/>
<dbReference type="KEGG" id="bapa:BBC0178_019400"/>
<accession>A0A1U9MCW7</accession>
<sequence length="52" mass="5761">MFIPIVAFKSFDMKTLSLTYPLASSDKEDKCLWAQKPEGTALAHDDSGLVRS</sequence>
<gene>
    <name evidence="1" type="ORF">BBC0178_019400</name>
</gene>
<protein>
    <submittedName>
        <fullName evidence="1">Uncharacterized protein</fullName>
    </submittedName>
</protein>
<dbReference type="RefSeq" id="WP_188317728.1">
    <property type="nucleotide sequence ID" value="NZ_CP015820.1"/>
</dbReference>
<proteinExistence type="predicted"/>
<reference evidence="1 2" key="1">
    <citation type="submission" date="2016-11" db="EMBL/GenBank/DDBJ databases">
        <title>Comparative genomics of Bartonella apis.</title>
        <authorList>
            <person name="Engel P."/>
        </authorList>
    </citation>
    <scope>NUCLEOTIDE SEQUENCE [LARGE SCALE GENOMIC DNA]</scope>
    <source>
        <strain evidence="1 2">BBC0178</strain>
    </source>
</reference>
<evidence type="ECO:0000313" key="2">
    <source>
        <dbReference type="Proteomes" id="UP000189660"/>
    </source>
</evidence>
<dbReference type="EMBL" id="CP015820">
    <property type="protein sequence ID" value="AQT43382.1"/>
    <property type="molecule type" value="Genomic_DNA"/>
</dbReference>
<evidence type="ECO:0000313" key="1">
    <source>
        <dbReference type="EMBL" id="AQT43382.1"/>
    </source>
</evidence>
<organism evidence="1 2">
    <name type="scientific">Bartonella apihabitans</name>
    <dbReference type="NCBI Taxonomy" id="2750929"/>
    <lineage>
        <taxon>Bacteria</taxon>
        <taxon>Pseudomonadati</taxon>
        <taxon>Pseudomonadota</taxon>
        <taxon>Alphaproteobacteria</taxon>
        <taxon>Hyphomicrobiales</taxon>
        <taxon>Bartonellaceae</taxon>
        <taxon>Bartonella</taxon>
    </lineage>
</organism>